<comment type="caution">
    <text evidence="2">The sequence shown here is derived from an EMBL/GenBank/DDBJ whole genome shotgun (WGS) entry which is preliminary data.</text>
</comment>
<dbReference type="InterPro" id="IPR027417">
    <property type="entry name" value="P-loop_NTPase"/>
</dbReference>
<accession>A0A423JZK0</accession>
<dbReference type="RefSeq" id="WP_123512422.1">
    <property type="nucleotide sequence ID" value="NZ_MOBQ01000024.1"/>
</dbReference>
<dbReference type="SUPFAM" id="SSF52540">
    <property type="entry name" value="P-loop containing nucleoside triphosphate hydrolases"/>
    <property type="match status" value="1"/>
</dbReference>
<sequence>MKTTPKQLPYAEFGDLLVRLRVSAGFPKQQELATALGKTQQSVSRWEKGIARPRSNDIPSLEKLVGAKENELLVAAGYKPASADLRIETATTYDRALPLSALPPDTFESFCAALLDRLYRPYGGNVYRYGATGHKQHGIDIVTSGSFGTYSFQCKRVNEFGAQKVHTAVAEQTFVADLKVLLLSSVASPRARDAMAVHTGWELWDREDITRKLQVLPMSDRLDLVDRYFSGQRLDLLGVEEAGPIQTPETFFKPFLVPDRFFNHSWALVGRDAEVSQVLDYVRDDSVLLTCLVGAPGFGKSRVLREVTQRLTETTALRVRFVSPTEDVKAHHLDKLRDSLGGVTLLVCDDAHEREDLGILLRYAAVPENKTRLLLSLRPYGKEALRLEAADVSLLEPLIQFVDMHQQTREEAQTLAESVLAECNGPLAAAAEIARATFSTPLVTVLAAQLVARDDVPLTLLGNSREFQTYVLARLQDVIAVSLVSGQDASKLRGVLRVIALLQPIIPDDPRLLNVLSSVEGIDASDASRLMRLLGDAGVLFKRGARSRLAPDLLADEILRSNFLNADGKANELVTVVFDLAGADQLKHLFVNLGRLDWRLREGKTDGSTLLTSLGPKLSWGSRYNNPHVEAVEAVAYYQPRFALDFAKRLIADKHGDSSAVCNMVRNAAYTYNHIQEACSLLWAAGRSDARALNQQPSHGIRILKEMATFKLNKSVEYVSEVIRFAFALLERPASLSSVHTPFAILEGALGTEIESTSYSRMTLTITRHQLSLKAAKIVRDEITEVLLKYLREGPPRRAFLAAQTIAQALRGPMHGESSDNEWTREHQSLLRKLKVVLREAHMPPVVLVRLAQSISWHAFYGGAETSGDALEIMALLNRDLKTRLIRALIDGWGTETWKLSQTLNREEHESDRVILTTELMAAFPEVGGLFDELNGCLQEIESISPNGYGSPFLLMNHLLSSIPGLAVELLRRNNKGQVGRLAPYVGKALSVAVEADHSELVIDYVDRSEGSTEVLAQLAEAYARYEPKRSYTPQEVALFRRIFESKDANVLYVASNLARQVAAGSPALAVELICSADFDVNSVATHDMFMLLAGRTPIPKVYIDSRRDELLNKLIVMKALDDYWVQSFLASSIKADPSAVVTLVKTRLIEAARRSDWSYEPLSKERNENCLNLMSFEAGPRLIRELLDWALDELTDSFGARRFGDVIAGLCGDYDELLLELLLTWMSSGSQAHASLVARILRESQQTFIYDHPRFIRDLLNAAELIGEEALNDIRSSIEATVYSGVRGGVPGEPFPEDVRQEQYCVTMLLSLSRVDPAFELYDALLQSARDGISRQRKSKEALEVEDD</sequence>
<dbReference type="SUPFAM" id="SSF47413">
    <property type="entry name" value="lambda repressor-like DNA-binding domains"/>
    <property type="match status" value="1"/>
</dbReference>
<dbReference type="InterPro" id="IPR010982">
    <property type="entry name" value="Lambda_DNA-bd_dom_sf"/>
</dbReference>
<evidence type="ECO:0000259" key="1">
    <source>
        <dbReference type="PROSITE" id="PS50943"/>
    </source>
</evidence>
<dbReference type="InterPro" id="IPR001387">
    <property type="entry name" value="Cro/C1-type_HTH"/>
</dbReference>
<protein>
    <submittedName>
        <fullName evidence="2">XRE family transcriptional regulator</fullName>
    </submittedName>
</protein>
<dbReference type="GO" id="GO:0003677">
    <property type="term" value="F:DNA binding"/>
    <property type="evidence" value="ECO:0007669"/>
    <property type="project" value="InterPro"/>
</dbReference>
<dbReference type="OrthoDB" id="123556at2"/>
<dbReference type="Gene3D" id="1.10.260.40">
    <property type="entry name" value="lambda repressor-like DNA-binding domains"/>
    <property type="match status" value="1"/>
</dbReference>
<organism evidence="2 3">
    <name type="scientific">Pseudomonas frederiksbergensis</name>
    <dbReference type="NCBI Taxonomy" id="104087"/>
    <lineage>
        <taxon>Bacteria</taxon>
        <taxon>Pseudomonadati</taxon>
        <taxon>Pseudomonadota</taxon>
        <taxon>Gammaproteobacteria</taxon>
        <taxon>Pseudomonadales</taxon>
        <taxon>Pseudomonadaceae</taxon>
        <taxon>Pseudomonas</taxon>
    </lineage>
</organism>
<dbReference type="EMBL" id="MOBQ01000024">
    <property type="protein sequence ID" value="RON43370.1"/>
    <property type="molecule type" value="Genomic_DNA"/>
</dbReference>
<dbReference type="Proteomes" id="UP000285349">
    <property type="component" value="Unassembled WGS sequence"/>
</dbReference>
<name>A0A423JZK0_9PSED</name>
<gene>
    <name evidence="2" type="ORF">BK666_20000</name>
</gene>
<proteinExistence type="predicted"/>
<evidence type="ECO:0000313" key="2">
    <source>
        <dbReference type="EMBL" id="RON43370.1"/>
    </source>
</evidence>
<dbReference type="Pfam" id="PF01381">
    <property type="entry name" value="HTH_3"/>
    <property type="match status" value="1"/>
</dbReference>
<feature type="domain" description="HTH cro/C1-type" evidence="1">
    <location>
        <begin position="29"/>
        <end position="72"/>
    </location>
</feature>
<dbReference type="CDD" id="cd00093">
    <property type="entry name" value="HTH_XRE"/>
    <property type="match status" value="1"/>
</dbReference>
<reference evidence="2 3" key="1">
    <citation type="submission" date="2016-10" db="EMBL/GenBank/DDBJ databases">
        <title>Comparative genome analysis of multiple Pseudomonas spp. focuses on biocontrol and plant growth promoting traits.</title>
        <authorList>
            <person name="Tao X.-Y."/>
            <person name="Taylor C.G."/>
        </authorList>
    </citation>
    <scope>NUCLEOTIDE SEQUENCE [LARGE SCALE GENOMIC DNA]</scope>
    <source>
        <strain evidence="2 3">37A10</strain>
    </source>
</reference>
<evidence type="ECO:0000313" key="3">
    <source>
        <dbReference type="Proteomes" id="UP000285349"/>
    </source>
</evidence>
<dbReference type="PROSITE" id="PS50943">
    <property type="entry name" value="HTH_CROC1"/>
    <property type="match status" value="1"/>
</dbReference>
<dbReference type="SMART" id="SM00530">
    <property type="entry name" value="HTH_XRE"/>
    <property type="match status" value="1"/>
</dbReference>